<dbReference type="EMBL" id="CP001340">
    <property type="protein sequence ID" value="ACL95662.1"/>
    <property type="molecule type" value="Genomic_DNA"/>
</dbReference>
<organism evidence="2 3">
    <name type="scientific">Caulobacter vibrioides (strain NA1000 / CB15N)</name>
    <name type="common">Caulobacter crescentus</name>
    <dbReference type="NCBI Taxonomy" id="565050"/>
    <lineage>
        <taxon>Bacteria</taxon>
        <taxon>Pseudomonadati</taxon>
        <taxon>Pseudomonadota</taxon>
        <taxon>Alphaproteobacteria</taxon>
        <taxon>Caulobacterales</taxon>
        <taxon>Caulobacteraceae</taxon>
        <taxon>Caulobacter</taxon>
    </lineage>
</organism>
<dbReference type="OrthoDB" id="7193219at2"/>
<evidence type="ECO:0000313" key="3">
    <source>
        <dbReference type="Proteomes" id="UP000001364"/>
    </source>
</evidence>
<dbReference type="KEGG" id="ccs:CCNA_02197"/>
<keyword evidence="1" id="KW-1133">Transmembrane helix</keyword>
<protein>
    <submittedName>
        <fullName evidence="2">Uncharacterized protein</fullName>
    </submittedName>
</protein>
<dbReference type="RefSeq" id="WP_010919973.1">
    <property type="nucleotide sequence ID" value="NC_011916.1"/>
</dbReference>
<evidence type="ECO:0000313" key="2">
    <source>
        <dbReference type="EMBL" id="ACL95662.1"/>
    </source>
</evidence>
<keyword evidence="1" id="KW-0472">Membrane</keyword>
<sequence length="196" mass="21125">MASGKSIMGGLPPLKPGEKLPRLQTVIATSPENPAGDPNIRPQQAGEAAGKVIGGGLGVLLVTVCVLLLLGPVLWAPGWAGLRVARFLSGPWQPWLAGFAAFVAVAVLQTFLLIQRHPALRYPIVTLFSVLWVGGLWLEFNSPRHDWVTTAPTLQMPGPWSWALIISGSVVYAGIYLLALAPVGKSRWARRWQLLK</sequence>
<reference evidence="2 3" key="1">
    <citation type="journal article" date="2010" name="J. Bacteriol.">
        <title>The genetic basis of laboratory adaptation in Caulobacter crescentus.</title>
        <authorList>
            <person name="Marks M.E."/>
            <person name="Castro-Rojas C.M."/>
            <person name="Teiling C."/>
            <person name="Du L."/>
            <person name="Kapatral V."/>
            <person name="Walunas T.L."/>
            <person name="Crosson S."/>
        </authorList>
    </citation>
    <scope>NUCLEOTIDE SEQUENCE [LARGE SCALE GENOMIC DNA]</scope>
    <source>
        <strain evidence="3">NA1000 / CB15N</strain>
    </source>
</reference>
<feature type="transmembrane region" description="Helical" evidence="1">
    <location>
        <begin position="52"/>
        <end position="75"/>
    </location>
</feature>
<feature type="transmembrane region" description="Helical" evidence="1">
    <location>
        <begin position="121"/>
        <end position="140"/>
    </location>
</feature>
<dbReference type="RefSeq" id="YP_002517570.1">
    <property type="nucleotide sequence ID" value="NC_011916.1"/>
</dbReference>
<proteinExistence type="predicted"/>
<accession>A0A0H3C8G3</accession>
<dbReference type="AlphaFoldDB" id="A0A0H3C8G3"/>
<dbReference type="GeneID" id="7333448"/>
<dbReference type="Proteomes" id="UP000001364">
    <property type="component" value="Chromosome"/>
</dbReference>
<gene>
    <name evidence="2" type="ordered locus">CCNA_02197</name>
</gene>
<keyword evidence="3" id="KW-1185">Reference proteome</keyword>
<dbReference type="PATRIC" id="fig|565050.3.peg.2151"/>
<feature type="transmembrane region" description="Helical" evidence="1">
    <location>
        <begin position="160"/>
        <end position="181"/>
    </location>
</feature>
<dbReference type="HOGENOM" id="CLU_1388075_0_0_5"/>
<keyword evidence="1" id="KW-0812">Transmembrane</keyword>
<evidence type="ECO:0000256" key="1">
    <source>
        <dbReference type="SAM" id="Phobius"/>
    </source>
</evidence>
<name>A0A0H3C8G3_CAUVN</name>
<feature type="transmembrane region" description="Helical" evidence="1">
    <location>
        <begin position="95"/>
        <end position="114"/>
    </location>
</feature>